<dbReference type="Gene3D" id="1.10.10.10">
    <property type="entry name" value="Winged helix-like DNA-binding domain superfamily/Winged helix DNA-binding domain"/>
    <property type="match status" value="1"/>
</dbReference>
<dbReference type="PANTHER" id="PTHR43133">
    <property type="entry name" value="RNA POLYMERASE ECF-TYPE SIGMA FACTO"/>
    <property type="match status" value="1"/>
</dbReference>
<reference evidence="8" key="1">
    <citation type="submission" date="2012-11" db="EMBL/GenBank/DDBJ databases">
        <title>Permanent draft genomes of Rhodopirellula europaea strain SH398 and 6C.</title>
        <authorList>
            <person name="Richter M."/>
            <person name="Richter-Heitmann T."/>
            <person name="Frank C."/>
            <person name="Harder J."/>
            <person name="Glockner F.O."/>
        </authorList>
    </citation>
    <scope>NUCLEOTIDE SEQUENCE</scope>
    <source>
        <strain evidence="8">6C</strain>
    </source>
</reference>
<accession>M2AQX4</accession>
<keyword evidence="9" id="KW-1185">Reference proteome</keyword>
<dbReference type="NCBIfam" id="TIGR02937">
    <property type="entry name" value="sigma70-ECF"/>
    <property type="match status" value="1"/>
</dbReference>
<dbReference type="Pfam" id="PF08281">
    <property type="entry name" value="Sigma70_r4_2"/>
    <property type="match status" value="1"/>
</dbReference>
<dbReference type="SUPFAM" id="SSF88659">
    <property type="entry name" value="Sigma3 and sigma4 domains of RNA polymerase sigma factors"/>
    <property type="match status" value="1"/>
</dbReference>
<evidence type="ECO:0000256" key="2">
    <source>
        <dbReference type="ARBA" id="ARBA00023015"/>
    </source>
</evidence>
<gene>
    <name evidence="8" type="ORF">RE6C_04109</name>
</gene>
<feature type="region of interest" description="Disordered" evidence="5">
    <location>
        <begin position="49"/>
        <end position="68"/>
    </location>
</feature>
<dbReference type="Gene3D" id="1.10.1740.10">
    <property type="match status" value="1"/>
</dbReference>
<comment type="similarity">
    <text evidence="1">Belongs to the sigma-70 factor family. ECF subfamily.</text>
</comment>
<dbReference type="InterPro" id="IPR036388">
    <property type="entry name" value="WH-like_DNA-bd_sf"/>
</dbReference>
<dbReference type="InterPro" id="IPR013325">
    <property type="entry name" value="RNA_pol_sigma_r2"/>
</dbReference>
<sequence>MLQKSKDCQQFATKPVSTQNSAQKFRKTCFGSGEEEQCHRKVGDTFHSIANGNDSLDSQSPPPNNEVSQEEFVRLLSMHSSKIMSFIRILTMNRQDDAEEIFQLTCMVLWQKFSQYEPSGNFSAWASRMAYFETLKYRESKRRIKLLSDEAIESLAEAAMPISAELTDRRTALSECIRKLSNPDRDLIRQRYFEGLSVAEISEKAGRSTHAIYRELSKIHGMLSRCVDRSVEEAWT</sequence>
<dbReference type="InterPro" id="IPR014331">
    <property type="entry name" value="RNA_pol_sigma70_ECF_RHOBA"/>
</dbReference>
<dbReference type="InterPro" id="IPR039425">
    <property type="entry name" value="RNA_pol_sigma-70-like"/>
</dbReference>
<evidence type="ECO:0000313" key="9">
    <source>
        <dbReference type="Proteomes" id="UP000011529"/>
    </source>
</evidence>
<dbReference type="GO" id="GO:0003677">
    <property type="term" value="F:DNA binding"/>
    <property type="evidence" value="ECO:0007669"/>
    <property type="project" value="InterPro"/>
</dbReference>
<dbReference type="PANTHER" id="PTHR43133:SF51">
    <property type="entry name" value="RNA POLYMERASE SIGMA FACTOR"/>
    <property type="match status" value="1"/>
</dbReference>
<dbReference type="AlphaFoldDB" id="M2AQX4"/>
<evidence type="ECO:0000313" key="8">
    <source>
        <dbReference type="EMBL" id="EMB15127.1"/>
    </source>
</evidence>
<dbReference type="InterPro" id="IPR013249">
    <property type="entry name" value="RNA_pol_sigma70_r4_t2"/>
</dbReference>
<dbReference type="Pfam" id="PF04542">
    <property type="entry name" value="Sigma70_r2"/>
    <property type="match status" value="1"/>
</dbReference>
<feature type="domain" description="RNA polymerase sigma-70 region 2" evidence="6">
    <location>
        <begin position="78"/>
        <end position="143"/>
    </location>
</feature>
<evidence type="ECO:0000256" key="5">
    <source>
        <dbReference type="SAM" id="MobiDB-lite"/>
    </source>
</evidence>
<dbReference type="Proteomes" id="UP000011529">
    <property type="component" value="Unassembled WGS sequence"/>
</dbReference>
<feature type="compositionally biased region" description="Polar residues" evidence="5">
    <location>
        <begin position="49"/>
        <end position="59"/>
    </location>
</feature>
<proteinExistence type="inferred from homology"/>
<evidence type="ECO:0000259" key="6">
    <source>
        <dbReference type="Pfam" id="PF04542"/>
    </source>
</evidence>
<keyword evidence="3" id="KW-0731">Sigma factor</keyword>
<evidence type="ECO:0000256" key="4">
    <source>
        <dbReference type="ARBA" id="ARBA00023163"/>
    </source>
</evidence>
<keyword evidence="4" id="KW-0804">Transcription</keyword>
<dbReference type="EMBL" id="ANMO01000192">
    <property type="protein sequence ID" value="EMB15127.1"/>
    <property type="molecule type" value="Genomic_DNA"/>
</dbReference>
<evidence type="ECO:0000256" key="3">
    <source>
        <dbReference type="ARBA" id="ARBA00023082"/>
    </source>
</evidence>
<dbReference type="InterPro" id="IPR013324">
    <property type="entry name" value="RNA_pol_sigma_r3/r4-like"/>
</dbReference>
<feature type="region of interest" description="Disordered" evidence="5">
    <location>
        <begin position="1"/>
        <end position="22"/>
    </location>
</feature>
<evidence type="ECO:0000259" key="7">
    <source>
        <dbReference type="Pfam" id="PF08281"/>
    </source>
</evidence>
<dbReference type="SUPFAM" id="SSF88946">
    <property type="entry name" value="Sigma2 domain of RNA polymerase sigma factors"/>
    <property type="match status" value="1"/>
</dbReference>
<comment type="caution">
    <text evidence="8">The sequence shown here is derived from an EMBL/GenBank/DDBJ whole genome shotgun (WGS) entry which is preliminary data.</text>
</comment>
<dbReference type="PATRIC" id="fig|1263867.3.peg.4403"/>
<dbReference type="NCBIfam" id="TIGR02989">
    <property type="entry name" value="Sig-70_gvs1"/>
    <property type="match status" value="1"/>
</dbReference>
<dbReference type="InterPro" id="IPR007627">
    <property type="entry name" value="RNA_pol_sigma70_r2"/>
</dbReference>
<name>M2AQX4_9BACT</name>
<dbReference type="InterPro" id="IPR014284">
    <property type="entry name" value="RNA_pol_sigma-70_dom"/>
</dbReference>
<keyword evidence="2" id="KW-0805">Transcription regulation</keyword>
<protein>
    <submittedName>
        <fullName evidence="8">RNA polymerase sigma-70 ECF-like, Rhodopirellula baltica</fullName>
    </submittedName>
</protein>
<evidence type="ECO:0000256" key="1">
    <source>
        <dbReference type="ARBA" id="ARBA00010641"/>
    </source>
</evidence>
<organism evidence="8 9">
    <name type="scientific">Rhodopirellula europaea 6C</name>
    <dbReference type="NCBI Taxonomy" id="1263867"/>
    <lineage>
        <taxon>Bacteria</taxon>
        <taxon>Pseudomonadati</taxon>
        <taxon>Planctomycetota</taxon>
        <taxon>Planctomycetia</taxon>
        <taxon>Pirellulales</taxon>
        <taxon>Pirellulaceae</taxon>
        <taxon>Rhodopirellula</taxon>
    </lineage>
</organism>
<reference evidence="8" key="2">
    <citation type="journal article" date="2013" name="Mar. Genomics">
        <title>Expression of sulfatases in Rhodopirellula baltica and the diversity of sulfatases in the genus Rhodopirellula.</title>
        <authorList>
            <person name="Wegner C.E."/>
            <person name="Richter-Heitmann T."/>
            <person name="Klindworth A."/>
            <person name="Klockow C."/>
            <person name="Richter M."/>
            <person name="Achstetter T."/>
            <person name="Glockner F.O."/>
            <person name="Harder J."/>
        </authorList>
    </citation>
    <scope>NUCLEOTIDE SEQUENCE [LARGE SCALE GENOMIC DNA]</scope>
    <source>
        <strain evidence="8">6C</strain>
    </source>
</reference>
<feature type="domain" description="RNA polymerase sigma factor 70 region 4 type 2" evidence="7">
    <location>
        <begin position="172"/>
        <end position="217"/>
    </location>
</feature>
<dbReference type="GO" id="GO:0006352">
    <property type="term" value="P:DNA-templated transcription initiation"/>
    <property type="evidence" value="ECO:0007669"/>
    <property type="project" value="InterPro"/>
</dbReference>
<feature type="compositionally biased region" description="Polar residues" evidence="5">
    <location>
        <begin position="8"/>
        <end position="22"/>
    </location>
</feature>
<dbReference type="GO" id="GO:0016987">
    <property type="term" value="F:sigma factor activity"/>
    <property type="evidence" value="ECO:0007669"/>
    <property type="project" value="UniProtKB-KW"/>
</dbReference>